<evidence type="ECO:0000256" key="7">
    <source>
        <dbReference type="ARBA" id="ARBA00023211"/>
    </source>
</evidence>
<comment type="catalytic activity">
    <reaction evidence="2 10">
        <text>beta-D-fructose 1-phosphate + H2O = D-fructose + phosphate</text>
        <dbReference type="Rhea" id="RHEA:35603"/>
        <dbReference type="ChEBI" id="CHEBI:15377"/>
        <dbReference type="ChEBI" id="CHEBI:37721"/>
        <dbReference type="ChEBI" id="CHEBI:43474"/>
        <dbReference type="ChEBI" id="CHEBI:138881"/>
    </reaction>
</comment>
<evidence type="ECO:0000256" key="1">
    <source>
        <dbReference type="ARBA" id="ARBA00000807"/>
    </source>
</evidence>
<dbReference type="GO" id="GO:0008983">
    <property type="term" value="F:protein-glutamate O-methyltransferase activity"/>
    <property type="evidence" value="ECO:0007669"/>
    <property type="project" value="RHEA"/>
</dbReference>
<evidence type="ECO:0000256" key="4">
    <source>
        <dbReference type="ARBA" id="ARBA00022596"/>
    </source>
</evidence>
<accession>A0A1I7V2Q8</accession>
<dbReference type="GO" id="GO:0006974">
    <property type="term" value="P:DNA damage response"/>
    <property type="evidence" value="ECO:0007669"/>
    <property type="project" value="TreeGrafter"/>
</dbReference>
<dbReference type="GO" id="GO:0097023">
    <property type="term" value="F:fructose 6-phosphate aldolase activity"/>
    <property type="evidence" value="ECO:0007669"/>
    <property type="project" value="RHEA"/>
</dbReference>
<dbReference type="SUPFAM" id="SSF111321">
    <property type="entry name" value="AF1104-like"/>
    <property type="match status" value="1"/>
</dbReference>
<dbReference type="GO" id="GO:0016462">
    <property type="term" value="F:pyrophosphatase activity"/>
    <property type="evidence" value="ECO:0007669"/>
    <property type="project" value="UniProtKB-ARBA"/>
</dbReference>
<comment type="cofactor">
    <cofactor evidence="10">
        <name>Mn(2+)</name>
        <dbReference type="ChEBI" id="CHEBI:29035"/>
    </cofactor>
    <cofactor evidence="10">
        <name>Ni(2+)</name>
        <dbReference type="ChEBI" id="CHEBI:49786"/>
    </cofactor>
</comment>
<dbReference type="EC" id="3.1.3.-" evidence="10"/>
<dbReference type="EC" id="2.1.1.-" evidence="10"/>
<dbReference type="WBParaSite" id="Csp11.Scaffold630.g21799.t1">
    <property type="protein sequence ID" value="Csp11.Scaffold630.g21799.t1"/>
    <property type="gene ID" value="Csp11.Scaffold630.g21799"/>
</dbReference>
<dbReference type="GO" id="GO:0103026">
    <property type="term" value="F:fructose-1-phosphatase activity"/>
    <property type="evidence" value="ECO:0007669"/>
    <property type="project" value="RHEA"/>
</dbReference>
<evidence type="ECO:0000256" key="8">
    <source>
        <dbReference type="ARBA" id="ARBA00045980"/>
    </source>
</evidence>
<comment type="catalytic activity">
    <reaction evidence="1 10">
        <text>L-glutamyl-[protein] + S-adenosyl-L-methionine = [protein]-L-glutamate 5-O-methyl ester + S-adenosyl-L-homocysteine</text>
        <dbReference type="Rhea" id="RHEA:24452"/>
        <dbReference type="Rhea" id="RHEA-COMP:10208"/>
        <dbReference type="Rhea" id="RHEA-COMP:10311"/>
        <dbReference type="ChEBI" id="CHEBI:29973"/>
        <dbReference type="ChEBI" id="CHEBI:57856"/>
        <dbReference type="ChEBI" id="CHEBI:59789"/>
        <dbReference type="ChEBI" id="CHEBI:82795"/>
    </reaction>
</comment>
<evidence type="ECO:0000313" key="13">
    <source>
        <dbReference type="WBParaSite" id="Csp11.Scaffold630.g21799.t1"/>
    </source>
</evidence>
<dbReference type="InterPro" id="IPR002791">
    <property type="entry name" value="ARMT1-like_metal-bd"/>
</dbReference>
<dbReference type="InterPro" id="IPR036075">
    <property type="entry name" value="ARMT-1-like_metal-bd_sf"/>
</dbReference>
<evidence type="ECO:0000256" key="10">
    <source>
        <dbReference type="RuleBase" id="RU367030"/>
    </source>
</evidence>
<dbReference type="AlphaFoldDB" id="A0A1I7V2Q8"/>
<comment type="catalytic activity">
    <reaction evidence="9 10">
        <text>beta-D-fructose 6-phosphate = dihydroxyacetone + D-glyceraldehyde 3-phosphate</text>
        <dbReference type="Rhea" id="RHEA:28002"/>
        <dbReference type="ChEBI" id="CHEBI:16016"/>
        <dbReference type="ChEBI" id="CHEBI:57634"/>
        <dbReference type="ChEBI" id="CHEBI:59776"/>
    </reaction>
</comment>
<keyword evidence="6 10" id="KW-0378">Hydrolase</keyword>
<keyword evidence="4" id="KW-0533">Nickel</keyword>
<evidence type="ECO:0000256" key="9">
    <source>
        <dbReference type="ARBA" id="ARBA00048809"/>
    </source>
</evidence>
<keyword evidence="10" id="KW-0489">Methyltransferase</keyword>
<comment type="domain">
    <text evidence="10">Subfamily III proteins have a conserved RTxK motif about 40-50 residues from the C-terminus; the threonine may be replaced by serine or cysteine.</text>
</comment>
<evidence type="ECO:0000313" key="12">
    <source>
        <dbReference type="Proteomes" id="UP000095282"/>
    </source>
</evidence>
<evidence type="ECO:0000256" key="2">
    <source>
        <dbReference type="ARBA" id="ARBA00001326"/>
    </source>
</evidence>
<evidence type="ECO:0000256" key="6">
    <source>
        <dbReference type="ARBA" id="ARBA00022801"/>
    </source>
</evidence>
<sequence>MCQELAMRDDYDHVAPRLTGTKEGTFAYLTVRDRWPKIVTGLVDQLARKRNELIDRYGNAVESDIQGIMGKFAQLRYEIMCDKPLKIFSENGFDGPKWRQLVTDMKTAAMPDDMELLTYFKGPWLFVECYLYRFIYSAFLCTEKLSDMDYFEDSKQKNFMDHLPQVEEAASFINKIIASDAPAHDMFAVGTMFRMSLWGNRADMSLTGGDDHTMEMTSVVASAKLNDFILIDDTYNLMMRVLGPLLKNERKRQDRRIDIVLDNAGVELTGDLILALFLLRRGFTDKVVLHGKAIPWFVSDVTEKDFRWTIDSLKETGPEGERLMEHLKNCVLEEKIVFEADWFWTSPHPYFVMEEEAPELYAELQTSSLVIFKGDLNYRKLVGDRDWDLNTSFEKACRGFSPCPYFALRTLKAETVAGLSEETIDKILEKFEEDNQWMTSGEYAVLQLGNA</sequence>
<dbReference type="PANTHER" id="PTHR12260">
    <property type="entry name" value="DAMAGE-CONTROL PHOSPHATASE ARMT1"/>
    <property type="match status" value="1"/>
</dbReference>
<comment type="function">
    <text evidence="8 10">Metal-dependent phosphatase that shows phosphatase activity against several substrates, including fructose-1-phosphate and fructose-6-phosphate. Its preference for fructose-1-phosphate, a strong glycating agent that causes DNA damage rather than a canonical yeast metabolite, suggests a damage-control function in hexose phosphate metabolism. Has also been shown to have O-methyltransferase activity that methylates glutamate residues of target proteins to form gamma-glutamyl methyl ester residues. Possibly methylates PCNA, suggesting it is involved in the DNA damage response.</text>
</comment>
<organism evidence="12 13">
    <name type="scientific">Caenorhabditis tropicalis</name>
    <dbReference type="NCBI Taxonomy" id="1561998"/>
    <lineage>
        <taxon>Eukaryota</taxon>
        <taxon>Metazoa</taxon>
        <taxon>Ecdysozoa</taxon>
        <taxon>Nematoda</taxon>
        <taxon>Chromadorea</taxon>
        <taxon>Rhabditida</taxon>
        <taxon>Rhabditina</taxon>
        <taxon>Rhabditomorpha</taxon>
        <taxon>Rhabditoidea</taxon>
        <taxon>Rhabditidae</taxon>
        <taxon>Peloderinae</taxon>
        <taxon>Caenorhabditis</taxon>
    </lineage>
</organism>
<dbReference type="STRING" id="1561998.A0A1I7V2Q8"/>
<proteinExistence type="inferred from homology"/>
<dbReference type="FunFam" id="3.40.50.10880:FF:000005">
    <property type="entry name" value="DUF89-domain-containing protein"/>
    <property type="match status" value="1"/>
</dbReference>
<dbReference type="GO" id="GO:0046872">
    <property type="term" value="F:metal ion binding"/>
    <property type="evidence" value="ECO:0007669"/>
    <property type="project" value="UniProtKB-UniRule"/>
</dbReference>
<dbReference type="GO" id="GO:0005634">
    <property type="term" value="C:nucleus"/>
    <property type="evidence" value="ECO:0007669"/>
    <property type="project" value="TreeGrafter"/>
</dbReference>
<keyword evidence="10" id="KW-0808">Transferase</keyword>
<dbReference type="Proteomes" id="UP000095282">
    <property type="component" value="Unplaced"/>
</dbReference>
<keyword evidence="12" id="KW-1185">Reference proteome</keyword>
<dbReference type="Gene3D" id="3.40.50.10880">
    <property type="entry name" value="Uncharacterised protein PF01937, DUF89, domain 3"/>
    <property type="match status" value="1"/>
</dbReference>
<evidence type="ECO:0000256" key="3">
    <source>
        <dbReference type="ARBA" id="ARBA00009519"/>
    </source>
</evidence>
<keyword evidence="7 10" id="KW-0464">Manganese</keyword>
<dbReference type="InterPro" id="IPR039763">
    <property type="entry name" value="ARMT1"/>
</dbReference>
<dbReference type="Gene3D" id="1.20.930.60">
    <property type="match status" value="1"/>
</dbReference>
<protein>
    <recommendedName>
        <fullName evidence="10">Sugar phosphate phosphatase</fullName>
        <ecNumber evidence="10">2.1.1.-</ecNumber>
        <ecNumber evidence="10">3.1.3.-</ecNumber>
    </recommendedName>
</protein>
<comment type="similarity">
    <text evidence="3 10">Belongs to the damage-control phosphatase family. Sugar phosphate phosphatase III subfamily.</text>
</comment>
<dbReference type="eggNOG" id="KOG3870">
    <property type="taxonomic scope" value="Eukaryota"/>
</dbReference>
<dbReference type="GO" id="GO:0030643">
    <property type="term" value="P:intracellular phosphate ion homeostasis"/>
    <property type="evidence" value="ECO:0007669"/>
    <property type="project" value="UniProtKB-ARBA"/>
</dbReference>
<feature type="domain" description="Damage-control phosphatase ARMT1-like metal-binding" evidence="11">
    <location>
        <begin position="30"/>
        <end position="426"/>
    </location>
</feature>
<evidence type="ECO:0000256" key="5">
    <source>
        <dbReference type="ARBA" id="ARBA00022723"/>
    </source>
</evidence>
<dbReference type="Pfam" id="PF01937">
    <property type="entry name" value="ARMT1-like_dom"/>
    <property type="match status" value="1"/>
</dbReference>
<evidence type="ECO:0000259" key="11">
    <source>
        <dbReference type="Pfam" id="PF01937"/>
    </source>
</evidence>
<reference evidence="13" key="1">
    <citation type="submission" date="2016-11" db="UniProtKB">
        <authorList>
            <consortium name="WormBaseParasite"/>
        </authorList>
    </citation>
    <scope>IDENTIFICATION</scope>
</reference>
<keyword evidence="5 10" id="KW-0479">Metal-binding</keyword>
<name>A0A1I7V2Q8_9PELO</name>
<dbReference type="GO" id="GO:0032259">
    <property type="term" value="P:methylation"/>
    <property type="evidence" value="ECO:0007669"/>
    <property type="project" value="UniProtKB-KW"/>
</dbReference>
<dbReference type="PANTHER" id="PTHR12260:SF6">
    <property type="entry name" value="DAMAGE-CONTROL PHOSPHATASE ARMT1"/>
    <property type="match status" value="1"/>
</dbReference>